<dbReference type="Pfam" id="PF14322">
    <property type="entry name" value="SusD-like_3"/>
    <property type="match status" value="1"/>
</dbReference>
<comment type="caution">
    <text evidence="9">The sequence shown here is derived from an EMBL/GenBank/DDBJ whole genome shotgun (WGS) entry which is preliminary data.</text>
</comment>
<name>A0ABX3NSW0_9BACT</name>
<keyword evidence="3 6" id="KW-0732">Signal</keyword>
<evidence type="ECO:0000256" key="4">
    <source>
        <dbReference type="ARBA" id="ARBA00023136"/>
    </source>
</evidence>
<gene>
    <name evidence="9" type="ORF">A4D02_09165</name>
</gene>
<evidence type="ECO:0000313" key="9">
    <source>
        <dbReference type="EMBL" id="OQP44945.1"/>
    </source>
</evidence>
<evidence type="ECO:0000313" key="10">
    <source>
        <dbReference type="Proteomes" id="UP000192277"/>
    </source>
</evidence>
<accession>A0ABX3NSW0</accession>
<evidence type="ECO:0000256" key="6">
    <source>
        <dbReference type="SAM" id="SignalP"/>
    </source>
</evidence>
<feature type="chain" id="PRO_5045933030" evidence="6">
    <location>
        <begin position="22"/>
        <end position="517"/>
    </location>
</feature>
<keyword evidence="10" id="KW-1185">Reference proteome</keyword>
<protein>
    <submittedName>
        <fullName evidence="9">Carbohydrate-binding protein SusD</fullName>
    </submittedName>
</protein>
<keyword evidence="4" id="KW-0472">Membrane</keyword>
<organism evidence="9 10">
    <name type="scientific">Niastella koreensis</name>
    <dbReference type="NCBI Taxonomy" id="354356"/>
    <lineage>
        <taxon>Bacteria</taxon>
        <taxon>Pseudomonadati</taxon>
        <taxon>Bacteroidota</taxon>
        <taxon>Chitinophagia</taxon>
        <taxon>Chitinophagales</taxon>
        <taxon>Chitinophagaceae</taxon>
        <taxon>Niastella</taxon>
    </lineage>
</organism>
<dbReference type="InterPro" id="IPR033985">
    <property type="entry name" value="SusD-like_N"/>
</dbReference>
<evidence type="ECO:0000256" key="1">
    <source>
        <dbReference type="ARBA" id="ARBA00004442"/>
    </source>
</evidence>
<evidence type="ECO:0000259" key="7">
    <source>
        <dbReference type="Pfam" id="PF07980"/>
    </source>
</evidence>
<dbReference type="InterPro" id="IPR011990">
    <property type="entry name" value="TPR-like_helical_dom_sf"/>
</dbReference>
<dbReference type="EMBL" id="LWBO01000023">
    <property type="protein sequence ID" value="OQP44945.1"/>
    <property type="molecule type" value="Genomic_DNA"/>
</dbReference>
<sequence length="517" mass="57492">MNTIYKSCVWLLLAGSLFTSCKKFLVQTSQDEIIPTTTDDLTQLLNAEGYPYNIVVDNYTDLLTDDVQCSGLAVGLSATLLPTYTSYLNNGAPLFTFNPAMFDSTGTAANVISLPGTDSWKIYYGKIKGCNVVLDYLDKVSGNEQQKNALRGQALFLRAFYYLKLVTLYGQPYSGAGIDAATSPGVPLILSSEVSDSKPVRNTLAQVYGQVEKDLLAAADLLKNNFTPPNTFRVGHIAAYALLSRLYLYMGRDEDMDNVIKYATSTLNEKPGLTALTTFLLTYKSYDASGIYDFTKSPEVVWEFGANSTTSVIFFPAVNNPGSVMPPYSVSPDLAGLYEQGNGTDTTYVGDLRYMMYYARTNNVIWPVRGYKLSPNKTSYDAKGMRIAEVYLNRAEALARRYKKNGNTADLAQALSDLNTLRANRFDTRFKAYTPVNITDADALFNFCKAERRRELSFEENFRWVDIKRWGMTVTHHYIDANGVAADYTLPAGGNLYALPIPYTAINRNDQLTQNPR</sequence>
<comment type="similarity">
    <text evidence="2">Belongs to the SusD family.</text>
</comment>
<reference evidence="9 10" key="1">
    <citation type="submission" date="2016-04" db="EMBL/GenBank/DDBJ databases">
        <authorList>
            <person name="Chen L."/>
            <person name="Zhuang W."/>
            <person name="Wang G."/>
        </authorList>
    </citation>
    <scope>NUCLEOTIDE SEQUENCE [LARGE SCALE GENOMIC DNA]</scope>
    <source>
        <strain evidence="10">GR20</strain>
    </source>
</reference>
<feature type="domain" description="SusD-like N-terminal" evidence="8">
    <location>
        <begin position="117"/>
        <end position="248"/>
    </location>
</feature>
<dbReference type="PROSITE" id="PS51257">
    <property type="entry name" value="PROKAR_LIPOPROTEIN"/>
    <property type="match status" value="1"/>
</dbReference>
<keyword evidence="5" id="KW-0998">Cell outer membrane</keyword>
<feature type="signal peptide" evidence="6">
    <location>
        <begin position="1"/>
        <end position="21"/>
    </location>
</feature>
<evidence type="ECO:0000256" key="3">
    <source>
        <dbReference type="ARBA" id="ARBA00022729"/>
    </source>
</evidence>
<evidence type="ECO:0000256" key="2">
    <source>
        <dbReference type="ARBA" id="ARBA00006275"/>
    </source>
</evidence>
<feature type="domain" description="RagB/SusD" evidence="7">
    <location>
        <begin position="355"/>
        <end position="516"/>
    </location>
</feature>
<dbReference type="SUPFAM" id="SSF48452">
    <property type="entry name" value="TPR-like"/>
    <property type="match status" value="1"/>
</dbReference>
<evidence type="ECO:0000259" key="8">
    <source>
        <dbReference type="Pfam" id="PF14322"/>
    </source>
</evidence>
<dbReference type="Pfam" id="PF07980">
    <property type="entry name" value="SusD_RagB"/>
    <property type="match status" value="1"/>
</dbReference>
<dbReference type="Gene3D" id="1.25.40.390">
    <property type="match status" value="1"/>
</dbReference>
<comment type="subcellular location">
    <subcellularLocation>
        <location evidence="1">Cell outer membrane</location>
    </subcellularLocation>
</comment>
<evidence type="ECO:0000256" key="5">
    <source>
        <dbReference type="ARBA" id="ARBA00023237"/>
    </source>
</evidence>
<dbReference type="InterPro" id="IPR012944">
    <property type="entry name" value="SusD_RagB_dom"/>
</dbReference>
<proteinExistence type="inferred from homology"/>
<dbReference type="RefSeq" id="WP_014218618.1">
    <property type="nucleotide sequence ID" value="NZ_LWBO01000023.1"/>
</dbReference>
<dbReference type="Proteomes" id="UP000192277">
    <property type="component" value="Unassembled WGS sequence"/>
</dbReference>